<dbReference type="AlphaFoldDB" id="A0A1A8F9F5"/>
<reference evidence="1" key="2">
    <citation type="submission" date="2016-06" db="EMBL/GenBank/DDBJ databases">
        <title>The genome of a short-lived fish provides insights into sex chromosome evolution and the genetic control of aging.</title>
        <authorList>
            <person name="Reichwald K."/>
            <person name="Felder M."/>
            <person name="Petzold A."/>
            <person name="Koch P."/>
            <person name="Groth M."/>
            <person name="Platzer M."/>
        </authorList>
    </citation>
    <scope>NUCLEOTIDE SEQUENCE</scope>
    <source>
        <tissue evidence="1">Brain</tissue>
    </source>
</reference>
<sequence>RRNSGGRICCAWFGHCSSILWPQTLSGTRTSCLSVTEE</sequence>
<reference evidence="1" key="1">
    <citation type="submission" date="2016-05" db="EMBL/GenBank/DDBJ databases">
        <authorList>
            <person name="Lavstsen T."/>
            <person name="Jespersen J.S."/>
        </authorList>
    </citation>
    <scope>NUCLEOTIDE SEQUENCE</scope>
    <source>
        <tissue evidence="1">Brain</tissue>
    </source>
</reference>
<organism evidence="1">
    <name type="scientific">Nothobranchius korthausae</name>
    <dbReference type="NCBI Taxonomy" id="1143690"/>
    <lineage>
        <taxon>Eukaryota</taxon>
        <taxon>Metazoa</taxon>
        <taxon>Chordata</taxon>
        <taxon>Craniata</taxon>
        <taxon>Vertebrata</taxon>
        <taxon>Euteleostomi</taxon>
        <taxon>Actinopterygii</taxon>
        <taxon>Neopterygii</taxon>
        <taxon>Teleostei</taxon>
        <taxon>Neoteleostei</taxon>
        <taxon>Acanthomorphata</taxon>
        <taxon>Ovalentaria</taxon>
        <taxon>Atherinomorphae</taxon>
        <taxon>Cyprinodontiformes</taxon>
        <taxon>Nothobranchiidae</taxon>
        <taxon>Nothobranchius</taxon>
    </lineage>
</organism>
<protein>
    <submittedName>
        <fullName evidence="1">Lambda-recombinase-like protein</fullName>
    </submittedName>
</protein>
<accession>A0A1A8F9F5</accession>
<dbReference type="EMBL" id="HAEB01008232">
    <property type="protein sequence ID" value="SBQ54759.1"/>
    <property type="molecule type" value="Transcribed_RNA"/>
</dbReference>
<proteinExistence type="predicted"/>
<gene>
    <name evidence="1" type="primary">Nfu_g_1_025361</name>
</gene>
<feature type="non-terminal residue" evidence="1">
    <location>
        <position position="1"/>
    </location>
</feature>
<evidence type="ECO:0000313" key="1">
    <source>
        <dbReference type="EMBL" id="SBQ54759.1"/>
    </source>
</evidence>
<name>A0A1A8F9F5_9TELE</name>